<dbReference type="Gene3D" id="1.25.40.410">
    <property type="match status" value="1"/>
</dbReference>
<evidence type="ECO:0000256" key="7">
    <source>
        <dbReference type="PROSITE-ProRule" id="PRU00983"/>
    </source>
</evidence>
<dbReference type="InterPro" id="IPR032376">
    <property type="entry name" value="DOCK_N"/>
</dbReference>
<evidence type="ECO:0000313" key="13">
    <source>
        <dbReference type="Proteomes" id="UP000887568"/>
    </source>
</evidence>
<dbReference type="InterPro" id="IPR043161">
    <property type="entry name" value="DOCK_C_lobe_A"/>
</dbReference>
<evidence type="ECO:0000259" key="10">
    <source>
        <dbReference type="PROSITE" id="PS51650"/>
    </source>
</evidence>
<dbReference type="GO" id="GO:0005886">
    <property type="term" value="C:plasma membrane"/>
    <property type="evidence" value="ECO:0007669"/>
    <property type="project" value="TreeGrafter"/>
</dbReference>
<dbReference type="Pfam" id="PF14429">
    <property type="entry name" value="DOCK-C2"/>
    <property type="match status" value="1"/>
</dbReference>
<evidence type="ECO:0000256" key="1">
    <source>
        <dbReference type="ARBA" id="ARBA00004496"/>
    </source>
</evidence>
<dbReference type="Proteomes" id="UP000887568">
    <property type="component" value="Unplaced"/>
</dbReference>
<dbReference type="InterPro" id="IPR016024">
    <property type="entry name" value="ARM-type_fold"/>
</dbReference>
<keyword evidence="2 6" id="KW-0728">SH3 domain</keyword>
<feature type="region of interest" description="Disordered" evidence="8">
    <location>
        <begin position="573"/>
        <end position="596"/>
    </location>
</feature>
<keyword evidence="3" id="KW-0963">Cytoplasm</keyword>
<name>A0A914AN29_PATMI</name>
<sequence>MTGWVPTVEAKYAVAIYNFEGSNSFELKLSVGDTVQILEECSGWYKGFTRNRRLRGIFPKTYVHVKEASVENRGDVLETVTPKETPVVHELTTVIREWGVLWKQLYVKVNRELFNTIHKMMYELIDCQKQIVSGTLPVDELKDLKQQVTSKIDCGNRALGLDLVIRDEEGGIQDPFSVSTVALFKQHEMATQRIGQQQNETLNLGVPKNIKQANVYSYNLFVNLKNVVCRIGEDSDVLMSLYDVKEQRHISESFVAKWSSKGIPRDISLLYSLKAIFTDLGAKDLQREKVFLVCQIIRIGKMELKEGDNNKKYTTGLRRPFGVCAMNISDILSGRVDTDEDKQHFLPFQASTGEESLDSMVRKVVVAREINHKGQGIWVGLKMVPGDVKQVWKDYPHLMDSRTAIAKKMGFPEVIMPGDVRNDVYVTLLQGEFDRGNKPKARNVQVSIEVCSSDGSVLEDVIYTAAGEPPSSKYHSVVYYQIKSPKFYETVKVAIPIEEFCQPDTHVRITFKQRSSSETKDRQEKPFGVAYLRLMTDIGTTIVNGEHELLVYKCDKLQDVIGTHYLDLPSTKQELERKHQHQTSSGSGGSSSSLGSTGSLFRSKSYGLSTKDSLQIATLVCSTKLTQNVDLLGLLKWKSDRSNLQANLESLMKVDGEEVVKFLQDTLDALFSILTESPQSNEYDEPVFNALIFIIGLIADRKYQQFRPVLDAYIKEHYSVTFADVKLMRVFKNYLDNAGEKGMQDQLLKTMKAMEYIFRFIMKSRMLFTALHGDNTDRNQFEALLKDVFLSLKWLMTYTSDNVLLCQGAAMKYLPSTLTDTLTMLDPEELAVLVKDFLASLPADRLVKQKMDCIRDIVHSDLFKLRHCRVILVPMVTQFLKSLLTKKEDMRLVADVLSEILDTLWRKDMGPTHGDISEVMHTLLRTVIQSIIFMYIENDDTLIGKFVSCIISILNQMTEFHYQEYINSFPTRTDLLDFLMEIFMVFRDLVSKNIYPPDWATMIVQQNSVILLAMKQFARVLHRSFVRVDEFESQLWNNFFHLAVAFVTQESLQLENFSSAKRNKILERYGDMRREVGFAIIRTMWNYLGKNKIRFIPEMVGPFLEVTLVPETELRKATLPIFFDMMQCECNIRGNFKEFEREIISQLDALVEGGHGDEQYRELFGQMIGEYCKQNTTRFGNEGLTFIKVVQDLMGRLLEYRDVIHDESKENRMSCTVNLLNFYKDIDRQDMYVRYLYKLCDLHLECDNYTEAGFALQLHADRLHWSDKPLLTHSDKYPEALTERQLKELLYYDIVDFFDKGKMWEKGILLCKELQVQYEKELFDYIQLSELLQRMAHLYDKIMKIPRPAPEYFKVMYIGHGFPSFLRNKVFIYRGKEYERLADFVARLQQQFPNATMMNKTTPPDSEQMQSKQQILQVVPVQPLREERREFKGKTICDQILSYYAVNELQRFSYSRAFHRETKDKDNEFKTMCIERTYFTTAYRLPGILRWFEVLKTASEELTPIRNAIDSMEDANSKVKQMIGQYQADSSLPINPLSLQLNGVIDSAVMGGPAKYEQAFCTDEYAGEHQENGIHITRLKELFAEQVALVEVGLMLHRNKMKEDLRPFHQKMEVMFVKRKELVEERYGKKLVEGFALTPNDRMIQSYARRFSRGQSDRPLSAMSNSSTSSDTHGSRSSIVSNPDMMSYLQLVSSTVSQHWNFNLTTPRRMSDSATYSRGQGTPSGKSSGQHKEKGSGSPAKRNSKDLSAEDSGSNASTPSKETAKPIILDEKISSARPLRKDMKKANASPLPRPLKAMSMHVPMITTSPGDEPELPPKLPPKQAYSDYSSLPLYDGAPNPLPPKKLSLQLGGTPLRDRPPPLPDKEASGAASHMPTMKEPLLRHGSPLRKPTTNNTHK</sequence>
<feature type="domain" description="C2 DOCK-type" evidence="10">
    <location>
        <begin position="421"/>
        <end position="621"/>
    </location>
</feature>
<feature type="region of interest" description="Disordered" evidence="8">
    <location>
        <begin position="1651"/>
        <end position="1681"/>
    </location>
</feature>
<feature type="region of interest" description="Disordered" evidence="8">
    <location>
        <begin position="1709"/>
        <end position="1794"/>
    </location>
</feature>
<evidence type="ECO:0000256" key="3">
    <source>
        <dbReference type="ARBA" id="ARBA00022490"/>
    </source>
</evidence>
<dbReference type="GO" id="GO:0005737">
    <property type="term" value="C:cytoplasm"/>
    <property type="evidence" value="ECO:0007669"/>
    <property type="project" value="UniProtKB-SubCell"/>
</dbReference>
<organism evidence="12 13">
    <name type="scientific">Patiria miniata</name>
    <name type="common">Bat star</name>
    <name type="synonym">Asterina miniata</name>
    <dbReference type="NCBI Taxonomy" id="46514"/>
    <lineage>
        <taxon>Eukaryota</taxon>
        <taxon>Metazoa</taxon>
        <taxon>Echinodermata</taxon>
        <taxon>Eleutherozoa</taxon>
        <taxon>Asterozoa</taxon>
        <taxon>Asteroidea</taxon>
        <taxon>Valvatacea</taxon>
        <taxon>Valvatida</taxon>
        <taxon>Asterinidae</taxon>
        <taxon>Patiria</taxon>
    </lineage>
</organism>
<dbReference type="InterPro" id="IPR027007">
    <property type="entry name" value="C2_DOCK-type_domain"/>
</dbReference>
<evidence type="ECO:0008006" key="14">
    <source>
        <dbReference type="Google" id="ProtNLM"/>
    </source>
</evidence>
<evidence type="ECO:0000256" key="2">
    <source>
        <dbReference type="ARBA" id="ARBA00022443"/>
    </source>
</evidence>
<protein>
    <recommendedName>
        <fullName evidence="14">Dedicator of cytokinesis protein 1</fullName>
    </recommendedName>
</protein>
<evidence type="ECO:0000256" key="8">
    <source>
        <dbReference type="SAM" id="MobiDB-lite"/>
    </source>
</evidence>
<accession>A0A914AN29</accession>
<dbReference type="PROSITE" id="PS51651">
    <property type="entry name" value="DOCKER"/>
    <property type="match status" value="1"/>
</dbReference>
<dbReference type="InterPro" id="IPR027357">
    <property type="entry name" value="DOCKER_dom"/>
</dbReference>
<dbReference type="Pfam" id="PF00018">
    <property type="entry name" value="SH3_1"/>
    <property type="match status" value="1"/>
</dbReference>
<dbReference type="FunFam" id="1.20.1270.350:FF:000001">
    <property type="entry name" value="dedicator of cytokinesis protein 4"/>
    <property type="match status" value="1"/>
</dbReference>
<dbReference type="SUPFAM" id="SSF48371">
    <property type="entry name" value="ARM repeat"/>
    <property type="match status" value="1"/>
</dbReference>
<evidence type="ECO:0000256" key="5">
    <source>
        <dbReference type="ARBA" id="ARBA00022658"/>
    </source>
</evidence>
<dbReference type="InterPro" id="IPR036028">
    <property type="entry name" value="SH3-like_dom_sf"/>
</dbReference>
<dbReference type="FunFam" id="1.20.58.740:FF:000004">
    <property type="entry name" value="Dedicator of cytokinesis protein 1"/>
    <property type="match status" value="1"/>
</dbReference>
<dbReference type="PANTHER" id="PTHR45653">
    <property type="entry name" value="DEDICATOR OF CYTOKINESIS"/>
    <property type="match status" value="1"/>
</dbReference>
<dbReference type="OMA" id="LWDNQAF"/>
<evidence type="ECO:0000256" key="6">
    <source>
        <dbReference type="PROSITE-ProRule" id="PRU00192"/>
    </source>
</evidence>
<dbReference type="InterPro" id="IPR046770">
    <property type="entry name" value="DOCKER_Lobe_B"/>
</dbReference>
<keyword evidence="5" id="KW-0344">Guanine-nucleotide releasing factor</keyword>
<dbReference type="InterPro" id="IPR046769">
    <property type="entry name" value="DOCKER_Lobe_A"/>
</dbReference>
<feature type="domain" description="SH3" evidence="9">
    <location>
        <begin position="8"/>
        <end position="68"/>
    </location>
</feature>
<evidence type="ECO:0000259" key="9">
    <source>
        <dbReference type="PROSITE" id="PS50002"/>
    </source>
</evidence>
<dbReference type="GeneID" id="119735509"/>
<dbReference type="Gene3D" id="2.30.30.40">
    <property type="entry name" value="SH3 Domains"/>
    <property type="match status" value="1"/>
</dbReference>
<dbReference type="PROSITE" id="PS50002">
    <property type="entry name" value="SH3"/>
    <property type="match status" value="1"/>
</dbReference>
<evidence type="ECO:0000313" key="12">
    <source>
        <dbReference type="EnsemblMetazoa" id="XP_038065152.1"/>
    </source>
</evidence>
<dbReference type="InterPro" id="IPR056372">
    <property type="entry name" value="TPR_DOCK"/>
</dbReference>
<dbReference type="PANTHER" id="PTHR45653:SF10">
    <property type="entry name" value="MYOBLAST CITY, ISOFORM B"/>
    <property type="match status" value="1"/>
</dbReference>
<dbReference type="GO" id="GO:0016477">
    <property type="term" value="P:cell migration"/>
    <property type="evidence" value="ECO:0007669"/>
    <property type="project" value="TreeGrafter"/>
</dbReference>
<dbReference type="PROSITE" id="PS51650">
    <property type="entry name" value="C2_DOCK"/>
    <property type="match status" value="1"/>
</dbReference>
<feature type="compositionally biased region" description="Polar residues" evidence="8">
    <location>
        <begin position="1751"/>
        <end position="1761"/>
    </location>
</feature>
<evidence type="ECO:0000256" key="4">
    <source>
        <dbReference type="ARBA" id="ARBA00022553"/>
    </source>
</evidence>
<dbReference type="GO" id="GO:0031267">
    <property type="term" value="F:small GTPase binding"/>
    <property type="evidence" value="ECO:0007669"/>
    <property type="project" value="TreeGrafter"/>
</dbReference>
<dbReference type="InterPro" id="IPR035892">
    <property type="entry name" value="C2_domain_sf"/>
</dbReference>
<dbReference type="GO" id="GO:0007264">
    <property type="term" value="P:small GTPase-mediated signal transduction"/>
    <property type="evidence" value="ECO:0007669"/>
    <property type="project" value="InterPro"/>
</dbReference>
<dbReference type="InterPro" id="IPR001452">
    <property type="entry name" value="SH3_domain"/>
</dbReference>
<feature type="domain" description="DOCKER" evidence="11">
    <location>
        <begin position="1223"/>
        <end position="1632"/>
    </location>
</feature>
<proteinExistence type="inferred from homology"/>
<comment type="similarity">
    <text evidence="7">Belongs to the DOCK family.</text>
</comment>
<dbReference type="Pfam" id="PF06920">
    <property type="entry name" value="DHR-2_Lobe_A"/>
    <property type="match status" value="1"/>
</dbReference>
<dbReference type="CDD" id="cd11697">
    <property type="entry name" value="DHR2_DOCK_A"/>
    <property type="match status" value="1"/>
</dbReference>
<dbReference type="Pfam" id="PF20422">
    <property type="entry name" value="DHR-2_Lobe_B"/>
    <property type="match status" value="1"/>
</dbReference>
<feature type="compositionally biased region" description="Low complexity" evidence="8">
    <location>
        <begin position="1661"/>
        <end position="1678"/>
    </location>
</feature>
<comment type="subcellular location">
    <subcellularLocation>
        <location evidence="1">Cytoplasm</location>
    </subcellularLocation>
</comment>
<dbReference type="GO" id="GO:0005085">
    <property type="term" value="F:guanyl-nucleotide exchange factor activity"/>
    <property type="evidence" value="ECO:0007669"/>
    <property type="project" value="UniProtKB-KW"/>
</dbReference>
<dbReference type="Pfam" id="PF16172">
    <property type="entry name" value="DOCK_N"/>
    <property type="match status" value="1"/>
</dbReference>
<dbReference type="OrthoDB" id="18896at2759"/>
<feature type="compositionally biased region" description="Polar residues" evidence="8">
    <location>
        <begin position="1709"/>
        <end position="1728"/>
    </location>
</feature>
<evidence type="ECO:0000259" key="11">
    <source>
        <dbReference type="PROSITE" id="PS51651"/>
    </source>
</evidence>
<dbReference type="Gene3D" id="1.20.58.740">
    <property type="match status" value="1"/>
</dbReference>
<dbReference type="InterPro" id="IPR046773">
    <property type="entry name" value="DOCKER_Lobe_C"/>
</dbReference>
<reference evidence="12" key="1">
    <citation type="submission" date="2022-11" db="UniProtKB">
        <authorList>
            <consortium name="EnsemblMetazoa"/>
        </authorList>
    </citation>
    <scope>IDENTIFICATION</scope>
</reference>
<dbReference type="RefSeq" id="XP_038065152.1">
    <property type="nucleotide sequence ID" value="XM_038209224.1"/>
</dbReference>
<dbReference type="CDD" id="cd11872">
    <property type="entry name" value="SH3_DOCK_AB"/>
    <property type="match status" value="1"/>
</dbReference>
<dbReference type="Gene3D" id="2.60.40.150">
    <property type="entry name" value="C2 domain"/>
    <property type="match status" value="1"/>
</dbReference>
<feature type="compositionally biased region" description="Basic and acidic residues" evidence="8">
    <location>
        <begin position="1762"/>
        <end position="1785"/>
    </location>
</feature>
<dbReference type="EnsemblMetazoa" id="XM_038209224.1">
    <property type="protein sequence ID" value="XP_038065152.1"/>
    <property type="gene ID" value="LOC119735509"/>
</dbReference>
<dbReference type="Pfam" id="PF23554">
    <property type="entry name" value="TPR_DOCK"/>
    <property type="match status" value="1"/>
</dbReference>
<dbReference type="InterPro" id="IPR026791">
    <property type="entry name" value="DOCK"/>
</dbReference>
<dbReference type="InterPro" id="IPR042455">
    <property type="entry name" value="DOCK_N_sub1"/>
</dbReference>
<dbReference type="SMART" id="SM00326">
    <property type="entry name" value="SH3"/>
    <property type="match status" value="1"/>
</dbReference>
<dbReference type="SUPFAM" id="SSF50044">
    <property type="entry name" value="SH3-domain"/>
    <property type="match status" value="1"/>
</dbReference>
<feature type="region of interest" description="Disordered" evidence="8">
    <location>
        <begin position="1806"/>
        <end position="1898"/>
    </location>
</feature>
<dbReference type="GO" id="GO:0007520">
    <property type="term" value="P:myoblast fusion"/>
    <property type="evidence" value="ECO:0007669"/>
    <property type="project" value="TreeGrafter"/>
</dbReference>
<dbReference type="InterPro" id="IPR043162">
    <property type="entry name" value="DOCK_C_lobe_C"/>
</dbReference>
<keyword evidence="13" id="KW-1185">Reference proteome</keyword>
<dbReference type="Gene3D" id="1.20.1270.350">
    <property type="entry name" value="Dedicator of cytokinesis N-terminal subdomain"/>
    <property type="match status" value="1"/>
</dbReference>
<keyword evidence="4" id="KW-0597">Phosphoprotein</keyword>
<feature type="compositionally biased region" description="Basic and acidic residues" evidence="8">
    <location>
        <begin position="1855"/>
        <end position="1867"/>
    </location>
</feature>
<dbReference type="Pfam" id="PF20421">
    <property type="entry name" value="DHR-2_Lobe_C"/>
    <property type="match status" value="1"/>
</dbReference>